<evidence type="ECO:0000256" key="1">
    <source>
        <dbReference type="SAM" id="Phobius"/>
    </source>
</evidence>
<reference evidence="2" key="1">
    <citation type="submission" date="2018-05" db="EMBL/GenBank/DDBJ databases">
        <authorList>
            <person name="Lanie J.A."/>
            <person name="Ng W.-L."/>
            <person name="Kazmierczak K.M."/>
            <person name="Andrzejewski T.M."/>
            <person name="Davidsen T.M."/>
            <person name="Wayne K.J."/>
            <person name="Tettelin H."/>
            <person name="Glass J.I."/>
            <person name="Rusch D."/>
            <person name="Podicherti R."/>
            <person name="Tsui H.-C.T."/>
            <person name="Winkler M.E."/>
        </authorList>
    </citation>
    <scope>NUCLEOTIDE SEQUENCE</scope>
</reference>
<dbReference type="PIRSF" id="PIRSF004923">
    <property type="entry name" value="RseC"/>
    <property type="match status" value="1"/>
</dbReference>
<dbReference type="InterPro" id="IPR026268">
    <property type="entry name" value="RseC"/>
</dbReference>
<name>A0A382EP96_9ZZZZ</name>
<keyword evidence="1" id="KW-0812">Transmembrane</keyword>
<sequence>MKEDFQVVEITHDSMIIKSNREVSCSSCSSKNACGTGVLSGLFSSFSLFKKPLQNGVKAGDMITLEISSKELFLRASQLYLMPLLALFVGASISNIFFHANDVIQTFVGLSSLFVVLLFLKLSLK</sequence>
<protein>
    <submittedName>
        <fullName evidence="2">Uncharacterized protein</fullName>
    </submittedName>
</protein>
<gene>
    <name evidence="2" type="ORF">METZ01_LOCUS205043</name>
</gene>
<keyword evidence="1" id="KW-1133">Transmembrane helix</keyword>
<feature type="transmembrane region" description="Helical" evidence="1">
    <location>
        <begin position="79"/>
        <end position="98"/>
    </location>
</feature>
<dbReference type="Pfam" id="PF04246">
    <property type="entry name" value="RseC_MucC"/>
    <property type="match status" value="1"/>
</dbReference>
<proteinExistence type="predicted"/>
<dbReference type="InterPro" id="IPR007359">
    <property type="entry name" value="SigmaE_reg_RseC_MucC"/>
</dbReference>
<accession>A0A382EP96</accession>
<organism evidence="2">
    <name type="scientific">marine metagenome</name>
    <dbReference type="NCBI Taxonomy" id="408172"/>
    <lineage>
        <taxon>unclassified sequences</taxon>
        <taxon>metagenomes</taxon>
        <taxon>ecological metagenomes</taxon>
    </lineage>
</organism>
<evidence type="ECO:0000313" key="2">
    <source>
        <dbReference type="EMBL" id="SVB52189.1"/>
    </source>
</evidence>
<dbReference type="EMBL" id="UINC01045433">
    <property type="protein sequence ID" value="SVB52189.1"/>
    <property type="molecule type" value="Genomic_DNA"/>
</dbReference>
<dbReference type="PANTHER" id="PTHR35867">
    <property type="entry name" value="PROTEIN RSEC"/>
    <property type="match status" value="1"/>
</dbReference>
<dbReference type="AlphaFoldDB" id="A0A382EP96"/>
<dbReference type="PANTHER" id="PTHR35867:SF1">
    <property type="entry name" value="PROTEIN RSEC"/>
    <property type="match status" value="1"/>
</dbReference>
<feature type="transmembrane region" description="Helical" evidence="1">
    <location>
        <begin position="104"/>
        <end position="124"/>
    </location>
</feature>
<keyword evidence="1" id="KW-0472">Membrane</keyword>